<dbReference type="GeneID" id="38118111"/>
<dbReference type="RefSeq" id="XP_026601789.1">
    <property type="nucleotide sequence ID" value="XM_026749757.1"/>
</dbReference>
<proteinExistence type="predicted"/>
<reference evidence="1 2" key="1">
    <citation type="journal article" date="2018" name="IMA Fungus">
        <title>IMA Genome-F 9: Draft genome sequence of Annulohypoxylon stygium, Aspergillus mulundensis, Berkeleyomyces basicola (syn. Thielaviopsis basicola), Ceratocystis smalleyi, two Cercospora beticola strains, Coleophoma cylindrospora, Fusarium fracticaudum, Phialophora cf. hyalina, and Morchella septimelata.</title>
        <authorList>
            <person name="Wingfield B.D."/>
            <person name="Bills G.F."/>
            <person name="Dong Y."/>
            <person name="Huang W."/>
            <person name="Nel W.J."/>
            <person name="Swalarsk-Parry B.S."/>
            <person name="Vaghefi N."/>
            <person name="Wilken P.M."/>
            <person name="An Z."/>
            <person name="de Beer Z.W."/>
            <person name="De Vos L."/>
            <person name="Chen L."/>
            <person name="Duong T.A."/>
            <person name="Gao Y."/>
            <person name="Hammerbacher A."/>
            <person name="Kikkert J.R."/>
            <person name="Li Y."/>
            <person name="Li H."/>
            <person name="Li K."/>
            <person name="Li Q."/>
            <person name="Liu X."/>
            <person name="Ma X."/>
            <person name="Naidoo K."/>
            <person name="Pethybridge S.J."/>
            <person name="Sun J."/>
            <person name="Steenkamp E.T."/>
            <person name="van der Nest M.A."/>
            <person name="van Wyk S."/>
            <person name="Wingfield M.J."/>
            <person name="Xiong C."/>
            <person name="Yue Q."/>
            <person name="Zhang X."/>
        </authorList>
    </citation>
    <scope>NUCLEOTIDE SEQUENCE [LARGE SCALE GENOMIC DNA]</scope>
    <source>
        <strain evidence="1 2">DSM 5745</strain>
    </source>
</reference>
<protein>
    <submittedName>
        <fullName evidence="1">Uncharacterized protein</fullName>
    </submittedName>
</protein>
<name>A0A3D8REU3_9EURO</name>
<dbReference type="Proteomes" id="UP000256690">
    <property type="component" value="Unassembled WGS sequence"/>
</dbReference>
<sequence>MPCSQGAPTLRKLKLWPSSAGRYLRRSLLAPKHLPKNGRRIFGAAELDKIGSVLAYEVLADTMRKPVGHDNHEGLFEGRIRGLQYLHARSPDKDGPISGRPTVASWTRTISGIIFAERPPPAMLLQRSTLKIRNIVF</sequence>
<gene>
    <name evidence="1" type="ORF">DSM5745_07741</name>
</gene>
<dbReference type="AlphaFoldDB" id="A0A3D8REU3"/>
<evidence type="ECO:0000313" key="2">
    <source>
        <dbReference type="Proteomes" id="UP000256690"/>
    </source>
</evidence>
<accession>A0A3D8REU3</accession>
<dbReference type="EMBL" id="PVWQ01000009">
    <property type="protein sequence ID" value="RDW72569.1"/>
    <property type="molecule type" value="Genomic_DNA"/>
</dbReference>
<comment type="caution">
    <text evidence="1">The sequence shown here is derived from an EMBL/GenBank/DDBJ whole genome shotgun (WGS) entry which is preliminary data.</text>
</comment>
<keyword evidence="2" id="KW-1185">Reference proteome</keyword>
<evidence type="ECO:0000313" key="1">
    <source>
        <dbReference type="EMBL" id="RDW72569.1"/>
    </source>
</evidence>
<organism evidence="1 2">
    <name type="scientific">Aspergillus mulundensis</name>
    <dbReference type="NCBI Taxonomy" id="1810919"/>
    <lineage>
        <taxon>Eukaryota</taxon>
        <taxon>Fungi</taxon>
        <taxon>Dikarya</taxon>
        <taxon>Ascomycota</taxon>
        <taxon>Pezizomycotina</taxon>
        <taxon>Eurotiomycetes</taxon>
        <taxon>Eurotiomycetidae</taxon>
        <taxon>Eurotiales</taxon>
        <taxon>Aspergillaceae</taxon>
        <taxon>Aspergillus</taxon>
        <taxon>Aspergillus subgen. Nidulantes</taxon>
    </lineage>
</organism>